<keyword evidence="1" id="KW-0175">Coiled coil</keyword>
<dbReference type="GO" id="GO:0006420">
    <property type="term" value="P:arginyl-tRNA aminoacylation"/>
    <property type="evidence" value="ECO:0007669"/>
    <property type="project" value="InterPro"/>
</dbReference>
<organism evidence="3 4">
    <name type="scientific">Plakobranchus ocellatus</name>
    <dbReference type="NCBI Taxonomy" id="259542"/>
    <lineage>
        <taxon>Eukaryota</taxon>
        <taxon>Metazoa</taxon>
        <taxon>Spiralia</taxon>
        <taxon>Lophotrochozoa</taxon>
        <taxon>Mollusca</taxon>
        <taxon>Gastropoda</taxon>
        <taxon>Heterobranchia</taxon>
        <taxon>Euthyneura</taxon>
        <taxon>Panpulmonata</taxon>
        <taxon>Sacoglossa</taxon>
        <taxon>Placobranchoidea</taxon>
        <taxon>Plakobranchidae</taxon>
        <taxon>Plakobranchus</taxon>
    </lineage>
</organism>
<feature type="domain" description="Arginyl tRNA synthetase N-terminal" evidence="2">
    <location>
        <begin position="88"/>
        <end position="130"/>
    </location>
</feature>
<keyword evidence="4" id="KW-1185">Reference proteome</keyword>
<protein>
    <submittedName>
        <fullName evidence="3">Arginine--tRNA ligase, cytoplasmic-like</fullName>
    </submittedName>
</protein>
<evidence type="ECO:0000256" key="1">
    <source>
        <dbReference type="SAM" id="Coils"/>
    </source>
</evidence>
<accession>A0AAV3YAG1</accession>
<gene>
    <name evidence="3" type="ORF">PoB_000595800</name>
</gene>
<dbReference type="GO" id="GO:0005737">
    <property type="term" value="C:cytoplasm"/>
    <property type="evidence" value="ECO:0007669"/>
    <property type="project" value="InterPro"/>
</dbReference>
<dbReference type="EMBL" id="BLXT01000663">
    <property type="protein sequence ID" value="GFN79452.1"/>
    <property type="molecule type" value="Genomic_DNA"/>
</dbReference>
<evidence type="ECO:0000259" key="2">
    <source>
        <dbReference type="Pfam" id="PF03485"/>
    </source>
</evidence>
<dbReference type="GO" id="GO:0004814">
    <property type="term" value="F:arginine-tRNA ligase activity"/>
    <property type="evidence" value="ECO:0007669"/>
    <property type="project" value="InterPro"/>
</dbReference>
<dbReference type="Pfam" id="PF03485">
    <property type="entry name" value="Arg_tRNA_synt_N"/>
    <property type="match status" value="1"/>
</dbReference>
<feature type="coiled-coil region" evidence="1">
    <location>
        <begin position="1"/>
        <end position="82"/>
    </location>
</feature>
<dbReference type="InterPro" id="IPR005148">
    <property type="entry name" value="Arg-tRNA-synth_N"/>
</dbReference>
<dbReference type="Proteomes" id="UP000735302">
    <property type="component" value="Unassembled WGS sequence"/>
</dbReference>
<dbReference type="AlphaFoldDB" id="A0AAV3YAG1"/>
<evidence type="ECO:0000313" key="4">
    <source>
        <dbReference type="Proteomes" id="UP000735302"/>
    </source>
</evidence>
<keyword evidence="3" id="KW-0436">Ligase</keyword>
<name>A0AAV3YAG1_9GAST</name>
<proteinExistence type="predicted"/>
<comment type="caution">
    <text evidence="3">The sequence shown here is derived from an EMBL/GenBank/DDBJ whole genome shotgun (WGS) entry which is preliminary data.</text>
</comment>
<evidence type="ECO:0000313" key="3">
    <source>
        <dbReference type="EMBL" id="GFN79452.1"/>
    </source>
</evidence>
<reference evidence="3 4" key="1">
    <citation type="journal article" date="2021" name="Elife">
        <title>Chloroplast acquisition without the gene transfer in kleptoplastic sea slugs, Plakobranchus ocellatus.</title>
        <authorList>
            <person name="Maeda T."/>
            <person name="Takahashi S."/>
            <person name="Yoshida T."/>
            <person name="Shimamura S."/>
            <person name="Takaki Y."/>
            <person name="Nagai Y."/>
            <person name="Toyoda A."/>
            <person name="Suzuki Y."/>
            <person name="Arimoto A."/>
            <person name="Ishii H."/>
            <person name="Satoh N."/>
            <person name="Nishiyama T."/>
            <person name="Hasebe M."/>
            <person name="Maruyama T."/>
            <person name="Minagawa J."/>
            <person name="Obokata J."/>
            <person name="Shigenobu S."/>
        </authorList>
    </citation>
    <scope>NUCLEOTIDE SEQUENCE [LARGE SCALE GENOMIC DNA]</scope>
</reference>
<dbReference type="GO" id="GO:0005524">
    <property type="term" value="F:ATP binding"/>
    <property type="evidence" value="ECO:0007669"/>
    <property type="project" value="InterPro"/>
</dbReference>
<sequence length="131" mass="14638">MASGDEQLAHLTQKVEKAEREIEHLQAEISASSNPAQLIKDGLASAELEKLRVENQKLKFQHNHLKRNLEEEQNRVRDYALDVRGIVEDIFGQAITAAFPEVPNPTILVMPGTKFADYQCNSAMAIAKVIN</sequence>